<name>A0A4R5XEM7_9AGAM</name>
<dbReference type="VEuPathDB" id="FungiDB:BD410DRAFT_779991"/>
<dbReference type="AlphaFoldDB" id="A0A4R5XEM7"/>
<dbReference type="STRING" id="50990.A0A4R5XEM7"/>
<evidence type="ECO:0000256" key="2">
    <source>
        <dbReference type="ARBA" id="ARBA00009877"/>
    </source>
</evidence>
<dbReference type="GO" id="GO:0032977">
    <property type="term" value="F:membrane insertase activity"/>
    <property type="evidence" value="ECO:0007669"/>
    <property type="project" value="InterPro"/>
</dbReference>
<keyword evidence="3 6" id="KW-0812">Transmembrane</keyword>
<evidence type="ECO:0000256" key="5">
    <source>
        <dbReference type="ARBA" id="ARBA00023136"/>
    </source>
</evidence>
<evidence type="ECO:0000313" key="7">
    <source>
        <dbReference type="EMBL" id="TDL29551.1"/>
    </source>
</evidence>
<dbReference type="PANTHER" id="PTHR12428:SF65">
    <property type="entry name" value="CYTOCHROME C OXIDASE ASSEMBLY PROTEIN COX18, MITOCHONDRIAL"/>
    <property type="match status" value="1"/>
</dbReference>
<evidence type="ECO:0000313" key="8">
    <source>
        <dbReference type="Proteomes" id="UP000294933"/>
    </source>
</evidence>
<evidence type="ECO:0000256" key="6">
    <source>
        <dbReference type="SAM" id="Phobius"/>
    </source>
</evidence>
<dbReference type="Proteomes" id="UP000294933">
    <property type="component" value="Unassembled WGS sequence"/>
</dbReference>
<dbReference type="OrthoDB" id="2436667at2759"/>
<keyword evidence="8" id="KW-1185">Reference proteome</keyword>
<evidence type="ECO:0000256" key="4">
    <source>
        <dbReference type="ARBA" id="ARBA00022989"/>
    </source>
</evidence>
<gene>
    <name evidence="7" type="ORF">BD410DRAFT_779991</name>
</gene>
<comment type="similarity">
    <text evidence="2">Belongs to the OXA1/ALB3/YidC family.</text>
</comment>
<dbReference type="EMBL" id="ML170156">
    <property type="protein sequence ID" value="TDL29551.1"/>
    <property type="molecule type" value="Genomic_DNA"/>
</dbReference>
<evidence type="ECO:0000256" key="3">
    <source>
        <dbReference type="ARBA" id="ARBA00022692"/>
    </source>
</evidence>
<dbReference type="PANTHER" id="PTHR12428">
    <property type="entry name" value="OXA1"/>
    <property type="match status" value="1"/>
</dbReference>
<dbReference type="InterPro" id="IPR001708">
    <property type="entry name" value="YidC/ALB3/OXA1/COX18"/>
</dbReference>
<sequence>MLASFHHPCRRLLHPLANSPGTSWQRTAVPFQQRRSLSFTLQTLSESFYDFALALPLPPSFPPYSTTIILTTVLSRVLFTLPVSIWAKKRQWRLETEVLPRLQNFKTDRLSKLRIEAQKLQNPFHSDREEYNKLKAAYLAAIATRRKELCKQYNCSILPTALLPAATQLPVFVGQTLFFGHLCARPTPFDFESFLTITSLSHPDPTAALPIALGLVSLANIETNQWFLDSAKLQRYEKSRKRLEEMRQKQIENGRVPMPTTNEVIRTTLRILSILRIVVGVMVDGAVVICWVTSAIFGLFQSWGFQWWERHRASRRIRLTAPAGSPKHISSPRKVA</sequence>
<dbReference type="GO" id="GO:0033617">
    <property type="term" value="P:mitochondrial respiratory chain complex IV assembly"/>
    <property type="evidence" value="ECO:0007669"/>
    <property type="project" value="TreeGrafter"/>
</dbReference>
<feature type="transmembrane region" description="Helical" evidence="6">
    <location>
        <begin position="274"/>
        <end position="300"/>
    </location>
</feature>
<keyword evidence="5 6" id="KW-0472">Membrane</keyword>
<evidence type="ECO:0000256" key="1">
    <source>
        <dbReference type="ARBA" id="ARBA00004141"/>
    </source>
</evidence>
<accession>A0A4R5XEM7</accession>
<comment type="subcellular location">
    <subcellularLocation>
        <location evidence="1">Membrane</location>
        <topology evidence="1">Multi-pass membrane protein</topology>
    </subcellularLocation>
</comment>
<proteinExistence type="inferred from homology"/>
<organism evidence="7 8">
    <name type="scientific">Rickenella mellea</name>
    <dbReference type="NCBI Taxonomy" id="50990"/>
    <lineage>
        <taxon>Eukaryota</taxon>
        <taxon>Fungi</taxon>
        <taxon>Dikarya</taxon>
        <taxon>Basidiomycota</taxon>
        <taxon>Agaricomycotina</taxon>
        <taxon>Agaricomycetes</taxon>
        <taxon>Hymenochaetales</taxon>
        <taxon>Rickenellaceae</taxon>
        <taxon>Rickenella</taxon>
    </lineage>
</organism>
<dbReference type="GO" id="GO:0005743">
    <property type="term" value="C:mitochondrial inner membrane"/>
    <property type="evidence" value="ECO:0007669"/>
    <property type="project" value="TreeGrafter"/>
</dbReference>
<dbReference type="GO" id="GO:0032979">
    <property type="term" value="P:protein insertion into mitochondrial inner membrane from matrix"/>
    <property type="evidence" value="ECO:0007669"/>
    <property type="project" value="TreeGrafter"/>
</dbReference>
<protein>
    <submittedName>
        <fullName evidence="7">Uncharacterized protein</fullName>
    </submittedName>
</protein>
<reference evidence="7 8" key="1">
    <citation type="submission" date="2018-06" db="EMBL/GenBank/DDBJ databases">
        <title>A transcriptomic atlas of mushroom development highlights an independent origin of complex multicellularity.</title>
        <authorList>
            <consortium name="DOE Joint Genome Institute"/>
            <person name="Krizsan K."/>
            <person name="Almasi E."/>
            <person name="Merenyi Z."/>
            <person name="Sahu N."/>
            <person name="Viragh M."/>
            <person name="Koszo T."/>
            <person name="Mondo S."/>
            <person name="Kiss B."/>
            <person name="Balint B."/>
            <person name="Kues U."/>
            <person name="Barry K."/>
            <person name="Hegedus J.C."/>
            <person name="Henrissat B."/>
            <person name="Johnson J."/>
            <person name="Lipzen A."/>
            <person name="Ohm R."/>
            <person name="Nagy I."/>
            <person name="Pangilinan J."/>
            <person name="Yan J."/>
            <person name="Xiong Y."/>
            <person name="Grigoriev I.V."/>
            <person name="Hibbett D.S."/>
            <person name="Nagy L.G."/>
        </authorList>
    </citation>
    <scope>NUCLEOTIDE SEQUENCE [LARGE SCALE GENOMIC DNA]</scope>
    <source>
        <strain evidence="7 8">SZMC22713</strain>
    </source>
</reference>
<keyword evidence="4 6" id="KW-1133">Transmembrane helix</keyword>